<name>A0A0G3BRM6_9BURK</name>
<evidence type="ECO:0000313" key="3">
    <source>
        <dbReference type="Proteomes" id="UP000035352"/>
    </source>
</evidence>
<dbReference type="GO" id="GO:0004519">
    <property type="term" value="F:endonuclease activity"/>
    <property type="evidence" value="ECO:0007669"/>
    <property type="project" value="UniProtKB-KW"/>
</dbReference>
<dbReference type="STRING" id="413882.AAW51_3335"/>
<dbReference type="AlphaFoldDB" id="A0A0G3BRM6"/>
<keyword evidence="2" id="KW-0540">Nuclease</keyword>
<evidence type="ECO:0000259" key="1">
    <source>
        <dbReference type="Pfam" id="PF03372"/>
    </source>
</evidence>
<gene>
    <name evidence="2" type="ORF">AAW51_3335</name>
</gene>
<feature type="domain" description="Endonuclease/exonuclease/phosphatase" evidence="1">
    <location>
        <begin position="41"/>
        <end position="315"/>
    </location>
</feature>
<evidence type="ECO:0000313" key="2">
    <source>
        <dbReference type="EMBL" id="AKJ30026.1"/>
    </source>
</evidence>
<dbReference type="PANTHER" id="PTHR42834:SF1">
    <property type="entry name" value="ENDONUCLEASE_EXONUCLEASE_PHOSPHATASE FAMILY PROTEIN (AFU_ORTHOLOGUE AFUA_3G09210)"/>
    <property type="match status" value="1"/>
</dbReference>
<proteinExistence type="predicted"/>
<dbReference type="InterPro" id="IPR005135">
    <property type="entry name" value="Endo/exonuclease/phosphatase"/>
</dbReference>
<dbReference type="PATRIC" id="fig|413882.6.peg.3478"/>
<accession>A0A0G3BRM6</accession>
<keyword evidence="2" id="KW-0378">Hydrolase</keyword>
<dbReference type="Gene3D" id="3.60.10.10">
    <property type="entry name" value="Endonuclease/exonuclease/phosphatase"/>
    <property type="match status" value="1"/>
</dbReference>
<keyword evidence="2" id="KW-0255">Endonuclease</keyword>
<dbReference type="SUPFAM" id="SSF56219">
    <property type="entry name" value="DNase I-like"/>
    <property type="match status" value="1"/>
</dbReference>
<dbReference type="Proteomes" id="UP000035352">
    <property type="component" value="Chromosome"/>
</dbReference>
<dbReference type="PANTHER" id="PTHR42834">
    <property type="entry name" value="ENDONUCLEASE/EXONUCLEASE/PHOSPHATASE FAMILY PROTEIN (AFU_ORTHOLOGUE AFUA_3G09210)"/>
    <property type="match status" value="1"/>
</dbReference>
<protein>
    <submittedName>
        <fullName evidence="2">Endonuclease</fullName>
    </submittedName>
</protein>
<dbReference type="Pfam" id="PF03372">
    <property type="entry name" value="Exo_endo_phos"/>
    <property type="match status" value="1"/>
</dbReference>
<dbReference type="EMBL" id="CP011371">
    <property type="protein sequence ID" value="AKJ30026.1"/>
    <property type="molecule type" value="Genomic_DNA"/>
</dbReference>
<keyword evidence="3" id="KW-1185">Reference proteome</keyword>
<dbReference type="KEGG" id="pbh:AAW51_3335"/>
<reference evidence="2 3" key="1">
    <citation type="submission" date="2015-05" db="EMBL/GenBank/DDBJ databases">
        <authorList>
            <person name="Tang B."/>
            <person name="Yu Y."/>
        </authorList>
    </citation>
    <scope>NUCLEOTIDE SEQUENCE [LARGE SCALE GENOMIC DNA]</scope>
    <source>
        <strain evidence="2 3">DSM 7029</strain>
    </source>
</reference>
<dbReference type="InterPro" id="IPR036691">
    <property type="entry name" value="Endo/exonu/phosph_ase_sf"/>
</dbReference>
<organism evidence="2 3">
    <name type="scientific">Caldimonas brevitalea</name>
    <dbReference type="NCBI Taxonomy" id="413882"/>
    <lineage>
        <taxon>Bacteria</taxon>
        <taxon>Pseudomonadati</taxon>
        <taxon>Pseudomonadota</taxon>
        <taxon>Betaproteobacteria</taxon>
        <taxon>Burkholderiales</taxon>
        <taxon>Sphaerotilaceae</taxon>
        <taxon>Caldimonas</taxon>
    </lineage>
</organism>
<sequence length="327" mass="36388">MNWGTLTVATCNALNLALPGRVFYENQEPYGADEYRRKVAWLGQQLRRLNADAVALQEIWDLAALRDAVAESGLSYHQVLAPGTESGATGTPRVALVTRLSLETVTSHAAFTPAAVIDVPEVGRHDHFERPVLHAVLRTKQEQKVHVLVAHLKSKRPKFLLNAAGESLEDRDDPRVAARATLRSLIMRGSEAVALRELVVSLLHNTRDPVILMGDLNDAPHAVTSQIVAATSAVAFDREARDTALFHAYDVQSEPALRRDVAYSHVHQGSPETLDQIWVSEEFVTSSRFALGDVRRVEYFNDHLHEGRDRTRSDHGFVRALLRLRLP</sequence>